<feature type="compositionally biased region" description="Polar residues" evidence="2">
    <location>
        <begin position="167"/>
        <end position="188"/>
    </location>
</feature>
<dbReference type="PANTHER" id="PTHR22100:SF13">
    <property type="entry name" value="WINGS APART-LIKE PROTEIN HOMOLOG"/>
    <property type="match status" value="1"/>
</dbReference>
<gene>
    <name evidence="4" type="ORF">BDCG_05343</name>
</gene>
<protein>
    <recommendedName>
        <fullName evidence="3">Wings apart-like protein C-terminal domain-containing protein</fullName>
    </recommendedName>
</protein>
<sequence>MTPAKDVTTHRKLVTYGKSSQKAQHWNGFQSSTTPTRTQAPDTWPEEHLENPASLPQSTATGVRKTTIKDRQGHQRYGALQTPKLAKPSRPNSLRRPTPSYGGEEKDVYDFALSGDELEHEGKEPWRKRRKIVSPKDEWVSNGFEEIIIPRAKHATKRHSRHDLPNPSATTQSTPTKSPGTAGTTTSKIEVVILTPKKLRKHNEHSTKEGAVDEPNVNLPRRSKDPTTANSQTYQSSRQNPGLLSLLQQSQRTLKPAAPKLARPGKPAQQPQPKGSPLLGLERAASYPITTEVEDNIIGHTTLVSTTPSRRRIVDALSTTPRGRSESPIGPSDVGSRASSEVSTESSENSTLSMSQLPTASHGIQIRDLPDSPVPLPQSQGAGPKATYARQRSFLSVEHVTADLIAETPIQASFAQRYGGGASAGRGVSNSVSSKTSRPLATRGTGDDDDDSSSGVVRNIYELRRAGENARFEGIIDAIFEDIEDSKSSASRRYSGIIQLCTKLMDHQFTRRFLAHGLEKRLAKRAGDLSDAIYTYLIVCAYGIILSAGPLSSVVLHTCSTQVFKIIPKMVTNTSDIVGISKFGPTRTSKAVQASLRDFCDQLAQSKIWPDVKPNKRSPQILALRCIEMAVRRARESGDAMEYLSNDVLSLLVDLLLQHSVLPEQIQDAKTDDVLILELTFSVLESYTVALNLLEPSQEKILKRLSRLGPLLLQLSRYSEPCCRQIQLLEIRLILNLTNNNPSLCEDFSTPELIRALMVIVLSNFGLVSEDFGSDKRDSLLDAVILALGTLINLTEWNETARQLILQTRSGTTATTFLDRLLQLFKDGWEKTSEADSVVQTHSNVAFGYLSVLLSTVCLNEEARLHVRNSLQGRNIDRVLATVEEFLHYHRKVEKELQAGGGEHESVSGFTCRLQSIVDRIKQAEGIC</sequence>
<feature type="domain" description="Wings apart-like protein C-terminal" evidence="3">
    <location>
        <begin position="457"/>
        <end position="800"/>
    </location>
</feature>
<feature type="compositionally biased region" description="Low complexity" evidence="2">
    <location>
        <begin position="264"/>
        <end position="277"/>
    </location>
</feature>
<dbReference type="InterPro" id="IPR011989">
    <property type="entry name" value="ARM-like"/>
</dbReference>
<feature type="region of interest" description="Disordered" evidence="2">
    <location>
        <begin position="419"/>
        <end position="454"/>
    </location>
</feature>
<dbReference type="EMBL" id="EQ999977">
    <property type="protein sequence ID" value="EEQ90223.1"/>
    <property type="molecule type" value="Genomic_DNA"/>
</dbReference>
<evidence type="ECO:0000313" key="5">
    <source>
        <dbReference type="Proteomes" id="UP000002039"/>
    </source>
</evidence>
<dbReference type="Gene3D" id="1.25.10.10">
    <property type="entry name" value="Leucine-rich Repeat Variant"/>
    <property type="match status" value="1"/>
</dbReference>
<evidence type="ECO:0000256" key="2">
    <source>
        <dbReference type="SAM" id="MobiDB-lite"/>
    </source>
</evidence>
<dbReference type="Pfam" id="PF07814">
    <property type="entry name" value="WAPL"/>
    <property type="match status" value="1"/>
</dbReference>
<evidence type="ECO:0000256" key="1">
    <source>
        <dbReference type="ARBA" id="ARBA00006854"/>
    </source>
</evidence>
<organism evidence="4 5">
    <name type="scientific">Ajellomyces dermatitidis (strain ER-3 / ATCC MYA-2586)</name>
    <name type="common">Blastomyces dermatitidis</name>
    <dbReference type="NCBI Taxonomy" id="559297"/>
    <lineage>
        <taxon>Eukaryota</taxon>
        <taxon>Fungi</taxon>
        <taxon>Dikarya</taxon>
        <taxon>Ascomycota</taxon>
        <taxon>Pezizomycotina</taxon>
        <taxon>Eurotiomycetes</taxon>
        <taxon>Eurotiomycetidae</taxon>
        <taxon>Onygenales</taxon>
        <taxon>Ajellomycetaceae</taxon>
        <taxon>Blastomyces</taxon>
    </lineage>
</organism>
<feature type="region of interest" description="Disordered" evidence="2">
    <location>
        <begin position="153"/>
        <end position="242"/>
    </location>
</feature>
<feature type="region of interest" description="Disordered" evidence="2">
    <location>
        <begin position="256"/>
        <end position="280"/>
    </location>
</feature>
<evidence type="ECO:0000313" key="4">
    <source>
        <dbReference type="EMBL" id="EEQ90223.1"/>
    </source>
</evidence>
<dbReference type="InterPro" id="IPR022771">
    <property type="entry name" value="WAPL_C"/>
</dbReference>
<proteinExistence type="inferred from homology"/>
<name>A0ABP2F0P9_AJEDR</name>
<dbReference type="RefSeq" id="XP_045276991.1">
    <property type="nucleotide sequence ID" value="XM_045421011.1"/>
</dbReference>
<feature type="compositionally biased region" description="Low complexity" evidence="2">
    <location>
        <begin position="336"/>
        <end position="355"/>
    </location>
</feature>
<feature type="region of interest" description="Disordered" evidence="2">
    <location>
        <begin position="1"/>
        <end position="106"/>
    </location>
</feature>
<keyword evidence="5" id="KW-1185">Reference proteome</keyword>
<feature type="compositionally biased region" description="Polar residues" evidence="2">
    <location>
        <begin position="428"/>
        <end position="439"/>
    </location>
</feature>
<reference evidence="5" key="1">
    <citation type="journal article" date="2015" name="PLoS Genet.">
        <title>The dynamic genome and transcriptome of the human fungal pathogen Blastomyces and close relative Emmonsia.</title>
        <authorList>
            <person name="Munoz J.F."/>
            <person name="Gauthier G.M."/>
            <person name="Desjardins C.A."/>
            <person name="Gallo J.E."/>
            <person name="Holder J."/>
            <person name="Sullivan T.D."/>
            <person name="Marty A.J."/>
            <person name="Carmen J.C."/>
            <person name="Chen Z."/>
            <person name="Ding L."/>
            <person name="Gujja S."/>
            <person name="Magrini V."/>
            <person name="Misas E."/>
            <person name="Mitreva M."/>
            <person name="Priest M."/>
            <person name="Saif S."/>
            <person name="Whiston E.A."/>
            <person name="Young S."/>
            <person name="Zeng Q."/>
            <person name="Goldman W.E."/>
            <person name="Mardis E.R."/>
            <person name="Taylor J.W."/>
            <person name="McEwen J.G."/>
            <person name="Clay O.K."/>
            <person name="Klein B.S."/>
            <person name="Cuomo C.A."/>
        </authorList>
    </citation>
    <scope>NUCLEOTIDE SEQUENCE [LARGE SCALE GENOMIC DNA]</scope>
    <source>
        <strain evidence="5">ER-3 / ATCC MYA-2586</strain>
    </source>
</reference>
<dbReference type="InterPro" id="IPR039874">
    <property type="entry name" value="WAPL"/>
</dbReference>
<accession>A0ABP2F0P9</accession>
<dbReference type="PANTHER" id="PTHR22100">
    <property type="entry name" value="WINGS APART-LIKE PROTEIN HOMOLOG"/>
    <property type="match status" value="1"/>
</dbReference>
<comment type="similarity">
    <text evidence="1">Belongs to the WAPL family.</text>
</comment>
<dbReference type="GeneID" id="69027364"/>
<feature type="compositionally biased region" description="Polar residues" evidence="2">
    <location>
        <begin position="226"/>
        <end position="242"/>
    </location>
</feature>
<feature type="region of interest" description="Disordered" evidence="2">
    <location>
        <begin position="317"/>
        <end position="387"/>
    </location>
</feature>
<dbReference type="Proteomes" id="UP000002039">
    <property type="component" value="Unassembled WGS sequence"/>
</dbReference>
<feature type="compositionally biased region" description="Polar residues" evidence="2">
    <location>
        <begin position="17"/>
        <end position="41"/>
    </location>
</feature>
<evidence type="ECO:0000259" key="3">
    <source>
        <dbReference type="Pfam" id="PF07814"/>
    </source>
</evidence>